<proteinExistence type="predicted"/>
<evidence type="ECO:0000313" key="1">
    <source>
        <dbReference type="EMBL" id="KAG5590384.1"/>
    </source>
</evidence>
<dbReference type="AlphaFoldDB" id="A0A9J5XT98"/>
<dbReference type="Proteomes" id="UP000824120">
    <property type="component" value="Chromosome 8"/>
</dbReference>
<organism evidence="1 2">
    <name type="scientific">Solanum commersonii</name>
    <name type="common">Commerson's wild potato</name>
    <name type="synonym">Commerson's nightshade</name>
    <dbReference type="NCBI Taxonomy" id="4109"/>
    <lineage>
        <taxon>Eukaryota</taxon>
        <taxon>Viridiplantae</taxon>
        <taxon>Streptophyta</taxon>
        <taxon>Embryophyta</taxon>
        <taxon>Tracheophyta</taxon>
        <taxon>Spermatophyta</taxon>
        <taxon>Magnoliopsida</taxon>
        <taxon>eudicotyledons</taxon>
        <taxon>Gunneridae</taxon>
        <taxon>Pentapetalae</taxon>
        <taxon>asterids</taxon>
        <taxon>lamiids</taxon>
        <taxon>Solanales</taxon>
        <taxon>Solanaceae</taxon>
        <taxon>Solanoideae</taxon>
        <taxon>Solaneae</taxon>
        <taxon>Solanum</taxon>
    </lineage>
</organism>
<name>A0A9J5XT98_SOLCO</name>
<protein>
    <submittedName>
        <fullName evidence="1">Uncharacterized protein</fullName>
    </submittedName>
</protein>
<comment type="caution">
    <text evidence="1">The sequence shown here is derived from an EMBL/GenBank/DDBJ whole genome shotgun (WGS) entry which is preliminary data.</text>
</comment>
<gene>
    <name evidence="1" type="ORF">H5410_040898</name>
</gene>
<dbReference type="OrthoDB" id="1303119at2759"/>
<sequence length="132" mass="15124">MLKKVHHLSIIVILEPFSNIIHVQSFQNQLAMDHAMITCDITHNELHTQFTSTFVDDKCKDHLRRPCGIDFYTLLLKKQIPHKNLGGIPYNMRKSLEFIDVIEACGLLDLGFSKQKFIWSNKGVLTTESGRG</sequence>
<dbReference type="EMBL" id="JACXVP010000008">
    <property type="protein sequence ID" value="KAG5590384.1"/>
    <property type="molecule type" value="Genomic_DNA"/>
</dbReference>
<accession>A0A9J5XT98</accession>
<reference evidence="1 2" key="1">
    <citation type="submission" date="2020-09" db="EMBL/GenBank/DDBJ databases">
        <title>De no assembly of potato wild relative species, Solanum commersonii.</title>
        <authorList>
            <person name="Cho K."/>
        </authorList>
    </citation>
    <scope>NUCLEOTIDE SEQUENCE [LARGE SCALE GENOMIC DNA]</scope>
    <source>
        <strain evidence="1">LZ3.2</strain>
        <tissue evidence="1">Leaf</tissue>
    </source>
</reference>
<evidence type="ECO:0000313" key="2">
    <source>
        <dbReference type="Proteomes" id="UP000824120"/>
    </source>
</evidence>
<keyword evidence="2" id="KW-1185">Reference proteome</keyword>